<keyword evidence="16" id="KW-0805">Transcription regulation</keyword>
<evidence type="ECO:0000256" key="19">
    <source>
        <dbReference type="ARBA" id="ARBA00023475"/>
    </source>
</evidence>
<evidence type="ECO:0000256" key="1">
    <source>
        <dbReference type="ARBA" id="ARBA00001663"/>
    </source>
</evidence>
<keyword evidence="11" id="KW-0677">Repeat</keyword>
<dbReference type="Proteomes" id="UP001296104">
    <property type="component" value="Unassembled WGS sequence"/>
</dbReference>
<dbReference type="FunFam" id="3.60.10.10:FF:000037">
    <property type="entry name" value="Glucose-repressible alcohol dehydrogenase transcriptional effector"/>
    <property type="match status" value="1"/>
</dbReference>
<dbReference type="InterPro" id="IPR003591">
    <property type="entry name" value="Leu-rich_rpt_typical-subtyp"/>
</dbReference>
<dbReference type="InterPro" id="IPR032675">
    <property type="entry name" value="LRR_dom_sf"/>
</dbReference>
<dbReference type="Pfam" id="PF03372">
    <property type="entry name" value="Exo_endo_phos"/>
    <property type="match status" value="1"/>
</dbReference>
<evidence type="ECO:0000256" key="7">
    <source>
        <dbReference type="ARBA" id="ARBA00022490"/>
    </source>
</evidence>
<feature type="region of interest" description="Disordered" evidence="23">
    <location>
        <begin position="19"/>
        <end position="69"/>
    </location>
</feature>
<name>A0AAI8Z9M4_9PEZI</name>
<dbReference type="SUPFAM" id="SSF52075">
    <property type="entry name" value="Outer arm dynein light chain 1"/>
    <property type="match status" value="1"/>
</dbReference>
<keyword evidence="18" id="KW-0539">Nucleus</keyword>
<dbReference type="PANTHER" id="PTHR12121">
    <property type="entry name" value="CARBON CATABOLITE REPRESSOR PROTEIN 4"/>
    <property type="match status" value="1"/>
</dbReference>
<comment type="subcellular location">
    <subcellularLocation>
        <location evidence="4">Cytoplasm</location>
    </subcellularLocation>
    <subcellularLocation>
        <location evidence="3">Nucleus</location>
    </subcellularLocation>
</comment>
<evidence type="ECO:0000256" key="23">
    <source>
        <dbReference type="SAM" id="MobiDB-lite"/>
    </source>
</evidence>
<sequence>MADGFPRFETGGQYQYQYQNSSHPRNQLHHRAGSPIANNRGLFQSNADTPSPNRSPGPNSPAHNNLYGAMYNHNNHRQNHGLLNGGAAHQNFQGQMNLGKTFQSQAHGHQGHHLNNQHNDHSGLSGQHNFANHQHTISTSTLSNTTPHFTPAHLQNGTPENTKPRNEHWAQQMKLYNDLRMAEHKTHYYARNAPSVNRFPGTAPANEAFDQPGEEEEGKKRRIIDESADMGSWDSMDLCGQGLKGVGPALIKYYPKLRKMYLTWNRIRSIPPAIGQMRFLTFLDLSMNDLQRLPPEIGMLTNLEYLLLFDNHLDDLPCEIGHLYQLKMLGIEGNPIRPDYKDRLMEHGTKELVRYLREQAPRPEPPMDREWLTIDNSEASDSFTVLSWNILCDRAATQQVYGYTPSEALVWEHRKSMILSELTGRRADIICLQEVDGENYNDYFRPNLATEDYKGVYSAKSRAMTMAEKEAKTVDGPAIFYKNSKYVLLDKQVINFSREAIQRPDMKGEHDVYNRVMPRDHVAIVVFLENRVTGSRLIVANTHLTWEPWYSDIKIVQVAIMMEQLAKLSKRYAEWPACHDKELFKYANEDSPDGVDNATKMVPGPSMKYDDSTQIPILVCGDFNSTKDSGVYDLITSGSLSNSHAELCNNNYGNFTRQGMSHPFSLKSAYSHIGELPFTNYTPDFRQVIDWVFYSQTSMSVQGLLGQVDSQYMRKVPGWPAHYFPSDHLPLHMQFAIKERKERKAIEAADYGSRRESKN</sequence>
<reference evidence="25" key="1">
    <citation type="submission" date="2023-11" db="EMBL/GenBank/DDBJ databases">
        <authorList>
            <person name="Alioto T."/>
            <person name="Alioto T."/>
            <person name="Gomez Garrido J."/>
        </authorList>
    </citation>
    <scope>NUCLEOTIDE SEQUENCE</scope>
</reference>
<keyword evidence="17" id="KW-0804">Transcription</keyword>
<evidence type="ECO:0000256" key="15">
    <source>
        <dbReference type="ARBA" id="ARBA00022884"/>
    </source>
</evidence>
<dbReference type="GO" id="GO:0046872">
    <property type="term" value="F:metal ion binding"/>
    <property type="evidence" value="ECO:0007669"/>
    <property type="project" value="UniProtKB-KW"/>
</dbReference>
<dbReference type="InterPro" id="IPR050410">
    <property type="entry name" value="CCR4/nocturin_mRNA_transcr"/>
</dbReference>
<dbReference type="CDD" id="cd09097">
    <property type="entry name" value="Deadenylase_CCR4"/>
    <property type="match status" value="1"/>
</dbReference>
<dbReference type="GO" id="GO:0003723">
    <property type="term" value="F:RNA binding"/>
    <property type="evidence" value="ECO:0007669"/>
    <property type="project" value="UniProtKB-KW"/>
</dbReference>
<dbReference type="Gene3D" id="3.80.10.10">
    <property type="entry name" value="Ribonuclease Inhibitor"/>
    <property type="match status" value="1"/>
</dbReference>
<evidence type="ECO:0000313" key="25">
    <source>
        <dbReference type="EMBL" id="CAK4034931.1"/>
    </source>
</evidence>
<dbReference type="SUPFAM" id="SSF56219">
    <property type="entry name" value="DNase I-like"/>
    <property type="match status" value="1"/>
</dbReference>
<comment type="catalytic activity">
    <reaction evidence="1">
        <text>Exonucleolytic cleavage of poly(A) to 5'-AMP.</text>
        <dbReference type="EC" id="3.1.13.4"/>
    </reaction>
</comment>
<keyword evidence="12" id="KW-0378">Hydrolase</keyword>
<dbReference type="PANTHER" id="PTHR12121:SF100">
    <property type="entry name" value="POLY(A)-SPECIFIC RIBONUCLEASE"/>
    <property type="match status" value="1"/>
</dbReference>
<feature type="domain" description="Endonuclease/exonuclease/phosphatase" evidence="24">
    <location>
        <begin position="386"/>
        <end position="728"/>
    </location>
</feature>
<comment type="similarity">
    <text evidence="5">Belongs to the CCR4/nocturin family.</text>
</comment>
<evidence type="ECO:0000256" key="4">
    <source>
        <dbReference type="ARBA" id="ARBA00004496"/>
    </source>
</evidence>
<gene>
    <name evidence="25" type="ORF">LECACI_7A010089</name>
</gene>
<dbReference type="GO" id="GO:0005737">
    <property type="term" value="C:cytoplasm"/>
    <property type="evidence" value="ECO:0007669"/>
    <property type="project" value="UniProtKB-SubCell"/>
</dbReference>
<keyword evidence="26" id="KW-1185">Reference proteome</keyword>
<dbReference type="InterPro" id="IPR005135">
    <property type="entry name" value="Endo/exonuclease/phosphatase"/>
</dbReference>
<evidence type="ECO:0000259" key="24">
    <source>
        <dbReference type="Pfam" id="PF03372"/>
    </source>
</evidence>
<evidence type="ECO:0000256" key="5">
    <source>
        <dbReference type="ARBA" id="ARBA00010774"/>
    </source>
</evidence>
<evidence type="ECO:0000256" key="3">
    <source>
        <dbReference type="ARBA" id="ARBA00004123"/>
    </source>
</evidence>
<keyword evidence="9" id="KW-0540">Nuclease</keyword>
<proteinExistence type="inferred from homology"/>
<evidence type="ECO:0000256" key="16">
    <source>
        <dbReference type="ARBA" id="ARBA00023015"/>
    </source>
</evidence>
<evidence type="ECO:0000256" key="21">
    <source>
        <dbReference type="ARBA" id="ARBA00031469"/>
    </source>
</evidence>
<comment type="cofactor">
    <cofactor evidence="2">
        <name>Mg(2+)</name>
        <dbReference type="ChEBI" id="CHEBI:18420"/>
    </cofactor>
</comment>
<evidence type="ECO:0000256" key="2">
    <source>
        <dbReference type="ARBA" id="ARBA00001946"/>
    </source>
</evidence>
<evidence type="ECO:0000256" key="13">
    <source>
        <dbReference type="ARBA" id="ARBA00022839"/>
    </source>
</evidence>
<dbReference type="GO" id="GO:0004535">
    <property type="term" value="F:poly(A)-specific ribonuclease activity"/>
    <property type="evidence" value="ECO:0007669"/>
    <property type="project" value="UniProtKB-EC"/>
</dbReference>
<evidence type="ECO:0000256" key="6">
    <source>
        <dbReference type="ARBA" id="ARBA00012161"/>
    </source>
</evidence>
<evidence type="ECO:0000256" key="17">
    <source>
        <dbReference type="ARBA" id="ARBA00023163"/>
    </source>
</evidence>
<evidence type="ECO:0000256" key="12">
    <source>
        <dbReference type="ARBA" id="ARBA00022801"/>
    </source>
</evidence>
<dbReference type="EC" id="3.1.13.4" evidence="6"/>
<keyword evidence="8" id="KW-0433">Leucine-rich repeat</keyword>
<evidence type="ECO:0000256" key="22">
    <source>
        <dbReference type="ARBA" id="ARBA00033317"/>
    </source>
</evidence>
<dbReference type="EMBL" id="CAVMBE010000150">
    <property type="protein sequence ID" value="CAK4034931.1"/>
    <property type="molecule type" value="Genomic_DNA"/>
</dbReference>
<evidence type="ECO:0000313" key="26">
    <source>
        <dbReference type="Proteomes" id="UP001296104"/>
    </source>
</evidence>
<evidence type="ECO:0000256" key="20">
    <source>
        <dbReference type="ARBA" id="ARBA00030493"/>
    </source>
</evidence>
<keyword evidence="14" id="KW-0460">Magnesium</keyword>
<protein>
    <recommendedName>
        <fullName evidence="19">CCR4-Not complex 3'-5'-exoribonuclease subunit Ccr4</fullName>
        <ecNumber evidence="6">3.1.13.4</ecNumber>
    </recommendedName>
    <alternativeName>
        <fullName evidence="20">Carbon catabolite repressor protein 4</fullName>
    </alternativeName>
    <alternativeName>
        <fullName evidence="21">Cytoplasmic deadenylase</fullName>
    </alternativeName>
    <alternativeName>
        <fullName evidence="22">Glucose-repressible alcohol dehydrogenase transcriptional effector</fullName>
    </alternativeName>
</protein>
<dbReference type="Gene3D" id="3.60.10.10">
    <property type="entry name" value="Endonuclease/exonuclease/phosphatase"/>
    <property type="match status" value="1"/>
</dbReference>
<keyword evidence="7" id="KW-0963">Cytoplasm</keyword>
<evidence type="ECO:0000256" key="14">
    <source>
        <dbReference type="ARBA" id="ARBA00022842"/>
    </source>
</evidence>
<evidence type="ECO:0000256" key="11">
    <source>
        <dbReference type="ARBA" id="ARBA00022737"/>
    </source>
</evidence>
<evidence type="ECO:0000256" key="18">
    <source>
        <dbReference type="ARBA" id="ARBA00023242"/>
    </source>
</evidence>
<evidence type="ECO:0000256" key="9">
    <source>
        <dbReference type="ARBA" id="ARBA00022722"/>
    </source>
</evidence>
<keyword evidence="13" id="KW-0269">Exonuclease</keyword>
<feature type="compositionally biased region" description="Polar residues" evidence="23">
    <location>
        <begin position="122"/>
        <end position="161"/>
    </location>
</feature>
<dbReference type="SMART" id="SM00369">
    <property type="entry name" value="LRR_TYP"/>
    <property type="match status" value="3"/>
</dbReference>
<keyword evidence="15" id="KW-0694">RNA-binding</keyword>
<dbReference type="GO" id="GO:0005634">
    <property type="term" value="C:nucleus"/>
    <property type="evidence" value="ECO:0007669"/>
    <property type="project" value="UniProtKB-SubCell"/>
</dbReference>
<dbReference type="InterPro" id="IPR036691">
    <property type="entry name" value="Endo/exonu/phosph_ase_sf"/>
</dbReference>
<keyword evidence="10" id="KW-0479">Metal-binding</keyword>
<organism evidence="25 26">
    <name type="scientific">Lecanosticta acicola</name>
    <dbReference type="NCBI Taxonomy" id="111012"/>
    <lineage>
        <taxon>Eukaryota</taxon>
        <taxon>Fungi</taxon>
        <taxon>Dikarya</taxon>
        <taxon>Ascomycota</taxon>
        <taxon>Pezizomycotina</taxon>
        <taxon>Dothideomycetes</taxon>
        <taxon>Dothideomycetidae</taxon>
        <taxon>Mycosphaerellales</taxon>
        <taxon>Mycosphaerellaceae</taxon>
        <taxon>Lecanosticta</taxon>
    </lineage>
</organism>
<dbReference type="AlphaFoldDB" id="A0AAI8Z9M4"/>
<evidence type="ECO:0000256" key="8">
    <source>
        <dbReference type="ARBA" id="ARBA00022614"/>
    </source>
</evidence>
<evidence type="ECO:0000256" key="10">
    <source>
        <dbReference type="ARBA" id="ARBA00022723"/>
    </source>
</evidence>
<feature type="region of interest" description="Disordered" evidence="23">
    <location>
        <begin position="103"/>
        <end position="167"/>
    </location>
</feature>
<comment type="caution">
    <text evidence="25">The sequence shown here is derived from an EMBL/GenBank/DDBJ whole genome shotgun (WGS) entry which is preliminary data.</text>
</comment>
<accession>A0AAI8Z9M4</accession>